<keyword evidence="1" id="KW-1133">Transmembrane helix</keyword>
<feature type="domain" description="DUF6594" evidence="2">
    <location>
        <begin position="4"/>
        <end position="129"/>
    </location>
</feature>
<dbReference type="PANTHER" id="PTHR34502">
    <property type="entry name" value="DUF6594 DOMAIN-CONTAINING PROTEIN-RELATED"/>
    <property type="match status" value="1"/>
</dbReference>
<feature type="transmembrane region" description="Helical" evidence="1">
    <location>
        <begin position="64"/>
        <end position="85"/>
    </location>
</feature>
<keyword evidence="1" id="KW-0812">Transmembrane</keyword>
<comment type="caution">
    <text evidence="3">The sequence shown here is derived from an EMBL/GenBank/DDBJ whole genome shotgun (WGS) entry which is preliminary data.</text>
</comment>
<keyword evidence="4" id="KW-1185">Reference proteome</keyword>
<dbReference type="Pfam" id="PF20237">
    <property type="entry name" value="DUF6594"/>
    <property type="match status" value="1"/>
</dbReference>
<evidence type="ECO:0000313" key="4">
    <source>
        <dbReference type="Proteomes" id="UP001610335"/>
    </source>
</evidence>
<organism evidence="3 4">
    <name type="scientific">Aspergillus cavernicola</name>
    <dbReference type="NCBI Taxonomy" id="176166"/>
    <lineage>
        <taxon>Eukaryota</taxon>
        <taxon>Fungi</taxon>
        <taxon>Dikarya</taxon>
        <taxon>Ascomycota</taxon>
        <taxon>Pezizomycotina</taxon>
        <taxon>Eurotiomycetes</taxon>
        <taxon>Eurotiomycetidae</taxon>
        <taxon>Eurotiales</taxon>
        <taxon>Aspergillaceae</taxon>
        <taxon>Aspergillus</taxon>
        <taxon>Aspergillus subgen. Nidulantes</taxon>
    </lineage>
</organism>
<protein>
    <recommendedName>
        <fullName evidence="2">DUF6594 domain-containing protein</fullName>
    </recommendedName>
</protein>
<dbReference type="InterPro" id="IPR046529">
    <property type="entry name" value="DUF6594"/>
</dbReference>
<proteinExistence type="predicted"/>
<sequence>MSVTGNSRTVYDDRNDLVALVRQPEEDRLSSFLRKYCSVFFMEGRKGPGDIAYISSRRITLVSVALNVLFAAALLFGSIFNLYYVEDERKRLGIIAGYTIAFALCITILTNARRSEIFSASAAYAAVLVVFVSGDLGGSSILQP</sequence>
<gene>
    <name evidence="3" type="ORF">BDW59DRAFT_167843</name>
</gene>
<evidence type="ECO:0000256" key="1">
    <source>
        <dbReference type="SAM" id="Phobius"/>
    </source>
</evidence>
<accession>A0ABR4HC20</accession>
<dbReference type="Proteomes" id="UP001610335">
    <property type="component" value="Unassembled WGS sequence"/>
</dbReference>
<reference evidence="3 4" key="1">
    <citation type="submission" date="2024-07" db="EMBL/GenBank/DDBJ databases">
        <title>Section-level genome sequencing and comparative genomics of Aspergillus sections Usti and Cavernicolus.</title>
        <authorList>
            <consortium name="Lawrence Berkeley National Laboratory"/>
            <person name="Nybo J.L."/>
            <person name="Vesth T.C."/>
            <person name="Theobald S."/>
            <person name="Frisvad J.C."/>
            <person name="Larsen T.O."/>
            <person name="Kjaerboelling I."/>
            <person name="Rothschild-Mancinelli K."/>
            <person name="Lyhne E.K."/>
            <person name="Kogle M.E."/>
            <person name="Barry K."/>
            <person name="Clum A."/>
            <person name="Na H."/>
            <person name="Ledsgaard L."/>
            <person name="Lin J."/>
            <person name="Lipzen A."/>
            <person name="Kuo A."/>
            <person name="Riley R."/>
            <person name="Mondo S."/>
            <person name="LaButti K."/>
            <person name="Haridas S."/>
            <person name="Pangalinan J."/>
            <person name="Salamov A.A."/>
            <person name="Simmons B.A."/>
            <person name="Magnuson J.K."/>
            <person name="Chen J."/>
            <person name="Drula E."/>
            <person name="Henrissat B."/>
            <person name="Wiebenga A."/>
            <person name="Lubbers R.J."/>
            <person name="Gomes A.C."/>
            <person name="Makela M.R."/>
            <person name="Stajich J."/>
            <person name="Grigoriev I.V."/>
            <person name="Mortensen U.H."/>
            <person name="De vries R.P."/>
            <person name="Baker S.E."/>
            <person name="Andersen M.R."/>
        </authorList>
    </citation>
    <scope>NUCLEOTIDE SEQUENCE [LARGE SCALE GENOMIC DNA]</scope>
    <source>
        <strain evidence="3 4">CBS 600.67</strain>
    </source>
</reference>
<keyword evidence="1" id="KW-0472">Membrane</keyword>
<dbReference type="PANTHER" id="PTHR34502:SF4">
    <property type="entry name" value="DUF6594 DOMAIN-CONTAINING PROTEIN"/>
    <property type="match status" value="1"/>
</dbReference>
<name>A0ABR4HC20_9EURO</name>
<evidence type="ECO:0000259" key="2">
    <source>
        <dbReference type="Pfam" id="PF20237"/>
    </source>
</evidence>
<feature type="transmembrane region" description="Helical" evidence="1">
    <location>
        <begin position="91"/>
        <end position="110"/>
    </location>
</feature>
<evidence type="ECO:0000313" key="3">
    <source>
        <dbReference type="EMBL" id="KAL2812337.1"/>
    </source>
</evidence>
<dbReference type="EMBL" id="JBFXLS010000186">
    <property type="protein sequence ID" value="KAL2812337.1"/>
    <property type="molecule type" value="Genomic_DNA"/>
</dbReference>
<feature type="transmembrane region" description="Helical" evidence="1">
    <location>
        <begin position="122"/>
        <end position="142"/>
    </location>
</feature>